<dbReference type="Pfam" id="PF00076">
    <property type="entry name" value="RRM_1"/>
    <property type="match status" value="1"/>
</dbReference>
<organism evidence="5 6">
    <name type="scientific">Dunaliella salina</name>
    <name type="common">Green alga</name>
    <name type="synonym">Protococcus salinus</name>
    <dbReference type="NCBI Taxonomy" id="3046"/>
    <lineage>
        <taxon>Eukaryota</taxon>
        <taxon>Viridiplantae</taxon>
        <taxon>Chlorophyta</taxon>
        <taxon>core chlorophytes</taxon>
        <taxon>Chlorophyceae</taxon>
        <taxon>CS clade</taxon>
        <taxon>Chlamydomonadales</taxon>
        <taxon>Dunaliellaceae</taxon>
        <taxon>Dunaliella</taxon>
    </lineage>
</organism>
<feature type="region of interest" description="Disordered" evidence="3">
    <location>
        <begin position="361"/>
        <end position="382"/>
    </location>
</feature>
<dbReference type="PROSITE" id="PS50102">
    <property type="entry name" value="RRM"/>
    <property type="match status" value="1"/>
</dbReference>
<proteinExistence type="predicted"/>
<evidence type="ECO:0000256" key="2">
    <source>
        <dbReference type="PROSITE-ProRule" id="PRU00176"/>
    </source>
</evidence>
<dbReference type="InterPro" id="IPR012677">
    <property type="entry name" value="Nucleotide-bd_a/b_plait_sf"/>
</dbReference>
<gene>
    <name evidence="5" type="ORF">DUNSADRAFT_6138</name>
</gene>
<feature type="compositionally biased region" description="Pro residues" evidence="3">
    <location>
        <begin position="372"/>
        <end position="382"/>
    </location>
</feature>
<dbReference type="Proteomes" id="UP000815325">
    <property type="component" value="Unassembled WGS sequence"/>
</dbReference>
<feature type="region of interest" description="Disordered" evidence="3">
    <location>
        <begin position="183"/>
        <end position="215"/>
    </location>
</feature>
<comment type="caution">
    <text evidence="5">The sequence shown here is derived from an EMBL/GenBank/DDBJ whole genome shotgun (WGS) entry which is preliminary data.</text>
</comment>
<feature type="domain" description="RRM" evidence="4">
    <location>
        <begin position="527"/>
        <end position="604"/>
    </location>
</feature>
<feature type="compositionally biased region" description="Low complexity" evidence="3">
    <location>
        <begin position="183"/>
        <end position="193"/>
    </location>
</feature>
<evidence type="ECO:0000256" key="1">
    <source>
        <dbReference type="ARBA" id="ARBA00022884"/>
    </source>
</evidence>
<feature type="compositionally biased region" description="Low complexity" evidence="3">
    <location>
        <begin position="478"/>
        <end position="497"/>
    </location>
</feature>
<dbReference type="SMART" id="SM00360">
    <property type="entry name" value="RRM"/>
    <property type="match status" value="2"/>
</dbReference>
<dbReference type="InterPro" id="IPR035979">
    <property type="entry name" value="RBD_domain_sf"/>
</dbReference>
<keyword evidence="1 2" id="KW-0694">RNA-binding</keyword>
<evidence type="ECO:0000313" key="6">
    <source>
        <dbReference type="Proteomes" id="UP000815325"/>
    </source>
</evidence>
<feature type="region of interest" description="Disordered" evidence="3">
    <location>
        <begin position="475"/>
        <end position="499"/>
    </location>
</feature>
<dbReference type="Gene3D" id="3.30.70.330">
    <property type="match status" value="2"/>
</dbReference>
<evidence type="ECO:0000259" key="4">
    <source>
        <dbReference type="PROSITE" id="PS50102"/>
    </source>
</evidence>
<dbReference type="PANTHER" id="PTHR10501">
    <property type="entry name" value="U1 SMALL NUCLEAR RIBONUCLEOPROTEIN A/U2 SMALL NUCLEAR RIBONUCLEOPROTEIN B"/>
    <property type="match status" value="1"/>
</dbReference>
<name>A0ABQ7GNY7_DUNSA</name>
<dbReference type="EMBL" id="MU069665">
    <property type="protein sequence ID" value="KAF5836308.1"/>
    <property type="molecule type" value="Genomic_DNA"/>
</dbReference>
<dbReference type="SUPFAM" id="SSF54928">
    <property type="entry name" value="RNA-binding domain, RBD"/>
    <property type="match status" value="2"/>
</dbReference>
<evidence type="ECO:0000313" key="5">
    <source>
        <dbReference type="EMBL" id="KAF5836308.1"/>
    </source>
</evidence>
<sequence length="651" mass="67177">MDPIPSSAAAAGQNVHQPGMPRGPEPMLPLGGRSRDAGAEEAVRTIFITGFPPNVKDRELHNLVRYLPGYEASQMSMRGDQALGFVLFASHWHACQAQDAIAGTPFEVLLPTSLTPTTTAPAAAPSQFTPPTRSTSNPATPSHRRQGSEVGAAVGEPLIAGAPLLASRELVAEAPSGSAAAAAVTTALPTSSAEDGQHGRKGHPAAHLAAAQGARDVKVTGVALEESTGGKEQGGRVSAEMAAGVPVGAAAVAATTLAAAKQSEAAGGSAAPGAGVEIPKPGVRQTPLTTRLRCELAHKNLHLKESDPSIHRPHRPLLLLPHPPSPYGHAPFPVPTPLSAGLQSPVPISASASIGQVPMPAPPSTSLGVKSPPIPTTRPRAPPAKVATTAAIVAPPAVAQAVPSDVAPTMGGPSDYSWGVAGGTDVRLMSPSGQPLGTFLHQQQLYSQHPEQQYQQQQEQAQPMPLMSSTAIATTHQPQPASLPYAPASPTSSSGAAVPRGRGGMIGLGGSMGFLPVTNRGDNPPCNTLFVGNLSDTVSEVELCQLFSAQAGYRQMKLVRGPKQVSCFVEFDDLISATTVHQALQGAVLATSERGGIRIQFSKNPYGRRTPHVLDPMAAMPPNPMGPFYTSPSWAAAPLMPPHHIPHMPPY</sequence>
<feature type="region of interest" description="Disordered" evidence="3">
    <location>
        <begin position="117"/>
        <end position="149"/>
    </location>
</feature>
<dbReference type="InterPro" id="IPR000504">
    <property type="entry name" value="RRM_dom"/>
</dbReference>
<feature type="compositionally biased region" description="Low complexity" evidence="3">
    <location>
        <begin position="117"/>
        <end position="132"/>
    </location>
</feature>
<accession>A0ABQ7GNY7</accession>
<reference evidence="5" key="1">
    <citation type="submission" date="2017-08" db="EMBL/GenBank/DDBJ databases">
        <authorList>
            <person name="Polle J.E."/>
            <person name="Barry K."/>
            <person name="Cushman J."/>
            <person name="Schmutz J."/>
            <person name="Tran D."/>
            <person name="Hathwaick L.T."/>
            <person name="Yim W.C."/>
            <person name="Jenkins J."/>
            <person name="Mckie-Krisberg Z.M."/>
            <person name="Prochnik S."/>
            <person name="Lindquist E."/>
            <person name="Dockter R.B."/>
            <person name="Adam C."/>
            <person name="Molina H."/>
            <person name="Bunkerborg J."/>
            <person name="Jin E."/>
            <person name="Buchheim M."/>
            <person name="Magnuson J."/>
        </authorList>
    </citation>
    <scope>NUCLEOTIDE SEQUENCE</scope>
    <source>
        <strain evidence="5">CCAP 19/18</strain>
    </source>
</reference>
<protein>
    <recommendedName>
        <fullName evidence="4">RRM domain-containing protein</fullName>
    </recommendedName>
</protein>
<evidence type="ECO:0000256" key="3">
    <source>
        <dbReference type="SAM" id="MobiDB-lite"/>
    </source>
</evidence>
<feature type="compositionally biased region" description="Low complexity" evidence="3">
    <location>
        <begin position="205"/>
        <end position="214"/>
    </location>
</feature>
<keyword evidence="6" id="KW-1185">Reference proteome</keyword>
<feature type="region of interest" description="Disordered" evidence="3">
    <location>
        <begin position="1"/>
        <end position="36"/>
    </location>
</feature>